<name>A0AAD4L9Q6_9AGAM</name>
<organism evidence="1 2">
    <name type="scientific">Lactarius akahatsu</name>
    <dbReference type="NCBI Taxonomy" id="416441"/>
    <lineage>
        <taxon>Eukaryota</taxon>
        <taxon>Fungi</taxon>
        <taxon>Dikarya</taxon>
        <taxon>Basidiomycota</taxon>
        <taxon>Agaricomycotina</taxon>
        <taxon>Agaricomycetes</taxon>
        <taxon>Russulales</taxon>
        <taxon>Russulaceae</taxon>
        <taxon>Lactarius</taxon>
    </lineage>
</organism>
<comment type="caution">
    <text evidence="1">The sequence shown here is derived from an EMBL/GenBank/DDBJ whole genome shotgun (WGS) entry which is preliminary data.</text>
</comment>
<dbReference type="Proteomes" id="UP001201163">
    <property type="component" value="Unassembled WGS sequence"/>
</dbReference>
<protein>
    <submittedName>
        <fullName evidence="1">Uncharacterized protein</fullName>
    </submittedName>
</protein>
<dbReference type="AlphaFoldDB" id="A0AAD4L9Q6"/>
<evidence type="ECO:0000313" key="1">
    <source>
        <dbReference type="EMBL" id="KAH8977668.1"/>
    </source>
</evidence>
<keyword evidence="2" id="KW-1185">Reference proteome</keyword>
<gene>
    <name evidence="1" type="ORF">EDB92DRAFT_1808382</name>
</gene>
<sequence>MQVATDHAFTGTYVQRFRKNDPPGNVSCPCGHALRDSDHIIRHCPRYTGDRISTAILSTAFAPVHPLYPFHDLLSTRVGAERLLKFLDLVTRALSKPGSGPPLNVPPLALPFARLD</sequence>
<reference evidence="1" key="1">
    <citation type="submission" date="2022-01" db="EMBL/GenBank/DDBJ databases">
        <title>Comparative genomics reveals a dynamic genome evolution in the ectomycorrhizal milk-cap (Lactarius) mushrooms.</title>
        <authorList>
            <consortium name="DOE Joint Genome Institute"/>
            <person name="Lebreton A."/>
            <person name="Tang N."/>
            <person name="Kuo A."/>
            <person name="LaButti K."/>
            <person name="Drula E."/>
            <person name="Barry K."/>
            <person name="Clum A."/>
            <person name="Lipzen A."/>
            <person name="Mousain D."/>
            <person name="Ng V."/>
            <person name="Wang R."/>
            <person name="Wang X."/>
            <person name="Dai Y."/>
            <person name="Henrissat B."/>
            <person name="Grigoriev I.V."/>
            <person name="Guerin-Laguette A."/>
            <person name="Yu F."/>
            <person name="Martin F.M."/>
        </authorList>
    </citation>
    <scope>NUCLEOTIDE SEQUENCE</scope>
    <source>
        <strain evidence="1">QP</strain>
    </source>
</reference>
<proteinExistence type="predicted"/>
<dbReference type="EMBL" id="JAKELL010000286">
    <property type="protein sequence ID" value="KAH8977668.1"/>
    <property type="molecule type" value="Genomic_DNA"/>
</dbReference>
<evidence type="ECO:0000313" key="2">
    <source>
        <dbReference type="Proteomes" id="UP001201163"/>
    </source>
</evidence>
<accession>A0AAD4L9Q6</accession>